<feature type="compositionally biased region" description="Basic and acidic residues" evidence="1">
    <location>
        <begin position="1"/>
        <end position="10"/>
    </location>
</feature>
<protein>
    <submittedName>
        <fullName evidence="2">Uncharacterized protein</fullName>
    </submittedName>
</protein>
<organism evidence="2 3">
    <name type="scientific">Panicum virgatum</name>
    <name type="common">Blackwell switchgrass</name>
    <dbReference type="NCBI Taxonomy" id="38727"/>
    <lineage>
        <taxon>Eukaryota</taxon>
        <taxon>Viridiplantae</taxon>
        <taxon>Streptophyta</taxon>
        <taxon>Embryophyta</taxon>
        <taxon>Tracheophyta</taxon>
        <taxon>Spermatophyta</taxon>
        <taxon>Magnoliopsida</taxon>
        <taxon>Liliopsida</taxon>
        <taxon>Poales</taxon>
        <taxon>Poaceae</taxon>
        <taxon>PACMAD clade</taxon>
        <taxon>Panicoideae</taxon>
        <taxon>Panicodae</taxon>
        <taxon>Paniceae</taxon>
        <taxon>Panicinae</taxon>
        <taxon>Panicum</taxon>
        <taxon>Panicum sect. Hiantes</taxon>
    </lineage>
</organism>
<sequence>MVKTDYRDLHGLPPSHDVLHRSPSSPSDAVDSSNNGMNPSNISVTPGSGGSSSNSNGGSSVHTSSRRRRLMSSVPTGTQLAAADGMGYRSSSSSAGPDLDPHSCHPEDSPSNQVRRLLLVSPARTLAATDDAVLIMDGVLVDNGPSTPSSARRSVSFVENNGPSNRRSVSISDLILVSSGSQGAIAAGSSGGSGGRRKGSSGQVGSHNRRWHHQGAGPSNINQGQDPTLHLCPTHGGHPSSGTLPGVFDIRRSPPSGVNITHPDGTPLQLPQRPPTLTPPRGSRVVIAPPTPPEQPETPPQPPASEHPETLPPQPQEPSAQMFCWPPTVEDATAIEAVLYRPGTRKRLPVFKEMCPDDDANQASPPPTAPCL</sequence>
<comment type="caution">
    <text evidence="2">The sequence shown here is derived from an EMBL/GenBank/DDBJ whole genome shotgun (WGS) entry which is preliminary data.</text>
</comment>
<name>A0A8T0WI98_PANVG</name>
<feature type="compositionally biased region" description="Pro residues" evidence="1">
    <location>
        <begin position="289"/>
        <end position="316"/>
    </location>
</feature>
<evidence type="ECO:0000313" key="3">
    <source>
        <dbReference type="Proteomes" id="UP000823388"/>
    </source>
</evidence>
<feature type="compositionally biased region" description="Low complexity" evidence="1">
    <location>
        <begin position="22"/>
        <end position="33"/>
    </location>
</feature>
<evidence type="ECO:0000256" key="1">
    <source>
        <dbReference type="SAM" id="MobiDB-lite"/>
    </source>
</evidence>
<feature type="compositionally biased region" description="Polar residues" evidence="1">
    <location>
        <begin position="217"/>
        <end position="226"/>
    </location>
</feature>
<feature type="compositionally biased region" description="Basic and acidic residues" evidence="1">
    <location>
        <begin position="99"/>
        <end position="108"/>
    </location>
</feature>
<gene>
    <name evidence="2" type="ORF">PVAP13_1NG020996</name>
</gene>
<feature type="compositionally biased region" description="Low complexity" evidence="1">
    <location>
        <begin position="43"/>
        <end position="63"/>
    </location>
</feature>
<feature type="region of interest" description="Disordered" evidence="1">
    <location>
        <begin position="183"/>
        <end position="327"/>
    </location>
</feature>
<feature type="region of interest" description="Disordered" evidence="1">
    <location>
        <begin position="144"/>
        <end position="165"/>
    </location>
</feature>
<evidence type="ECO:0000313" key="2">
    <source>
        <dbReference type="EMBL" id="KAG2648592.1"/>
    </source>
</evidence>
<keyword evidence="3" id="KW-1185">Reference proteome</keyword>
<dbReference type="AlphaFoldDB" id="A0A8T0WI98"/>
<dbReference type="EMBL" id="CM029038">
    <property type="protein sequence ID" value="KAG2648592.1"/>
    <property type="molecule type" value="Genomic_DNA"/>
</dbReference>
<proteinExistence type="predicted"/>
<reference evidence="2" key="1">
    <citation type="submission" date="2020-05" db="EMBL/GenBank/DDBJ databases">
        <title>WGS assembly of Panicum virgatum.</title>
        <authorList>
            <person name="Lovell J.T."/>
            <person name="Jenkins J."/>
            <person name="Shu S."/>
            <person name="Juenger T.E."/>
            <person name="Schmutz J."/>
        </authorList>
    </citation>
    <scope>NUCLEOTIDE SEQUENCE</scope>
    <source>
        <strain evidence="2">AP13</strain>
    </source>
</reference>
<dbReference type="Proteomes" id="UP000823388">
    <property type="component" value="Chromosome 1N"/>
</dbReference>
<feature type="region of interest" description="Disordered" evidence="1">
    <location>
        <begin position="1"/>
        <end position="111"/>
    </location>
</feature>
<accession>A0A8T0WI98</accession>